<dbReference type="PANTHER" id="PTHR10584">
    <property type="entry name" value="SUGAR KINASE"/>
    <property type="match status" value="1"/>
</dbReference>
<accession>A0A5B8IWZ2</accession>
<dbReference type="InterPro" id="IPR002173">
    <property type="entry name" value="Carboh/pur_kinase_PfkB_CS"/>
</dbReference>
<dbReference type="Pfam" id="PF00294">
    <property type="entry name" value="PfkB"/>
    <property type="match status" value="1"/>
</dbReference>
<name>A0A5B8IWZ2_9RHOB</name>
<gene>
    <name evidence="4" type="ORF">FPZ52_13350</name>
</gene>
<dbReference type="Proteomes" id="UP000318483">
    <property type="component" value="Plasmid unnamed1"/>
</dbReference>
<evidence type="ECO:0000313" key="5">
    <source>
        <dbReference type="Proteomes" id="UP000318483"/>
    </source>
</evidence>
<keyword evidence="2 4" id="KW-0418">Kinase</keyword>
<keyword evidence="1" id="KW-0808">Transferase</keyword>
<protein>
    <submittedName>
        <fullName evidence="4">Carbohydrate kinase</fullName>
    </submittedName>
</protein>
<keyword evidence="5" id="KW-1185">Reference proteome</keyword>
<evidence type="ECO:0000256" key="2">
    <source>
        <dbReference type="ARBA" id="ARBA00022777"/>
    </source>
</evidence>
<dbReference type="InterPro" id="IPR011611">
    <property type="entry name" value="PfkB_dom"/>
</dbReference>
<dbReference type="AlphaFoldDB" id="A0A5B8IWZ2"/>
<geneLocation type="plasmid" evidence="4 5">
    <name>unnamed1</name>
</geneLocation>
<dbReference type="Gene3D" id="3.40.1190.20">
    <property type="match status" value="1"/>
</dbReference>
<dbReference type="InterPro" id="IPR029056">
    <property type="entry name" value="Ribokinase-like"/>
</dbReference>
<dbReference type="OrthoDB" id="9813569at2"/>
<evidence type="ECO:0000259" key="3">
    <source>
        <dbReference type="Pfam" id="PF00294"/>
    </source>
</evidence>
<sequence>MTKRVVCAGRVYCDIIFTGLNSLPQPGREVFAEDLTLRAGGGAFTTAAYLAQFSRPVSLMAHLPAAPFADYVTAEAERYNVDLSVADVATSAVPQITVAMVGAGDRAFLSKRSDDALPADWETVLGRHHFDHLHIGELTTLVENPGLIAAARKAGMTISLDCGWDDKVLSADPSTLVSKVDLFLPNDDEADALASYGRVQDMAPCVVVKRGAKGATAHGEGTTLTRGAAAARVIDSTGAGDAFAAGFVHAWLDGQDLGKCLDLGNRCGVFAVGHIGGVGTLPDWAGLDSYGKVP</sequence>
<feature type="domain" description="Carbohydrate kinase PfkB" evidence="3">
    <location>
        <begin position="3"/>
        <end position="282"/>
    </location>
</feature>
<reference evidence="4 5" key="1">
    <citation type="submission" date="2019-07" db="EMBL/GenBank/DDBJ databases">
        <title>Litoreibacter alkalisoli sp. nov., isolated from saline-alkaline soil.</title>
        <authorList>
            <person name="Wang S."/>
            <person name="Xu L."/>
            <person name="Xing Y.-T."/>
            <person name="Sun J.-Q."/>
        </authorList>
    </citation>
    <scope>NUCLEOTIDE SEQUENCE [LARGE SCALE GENOMIC DNA]</scope>
    <source>
        <strain evidence="4 5">LN3S51</strain>
        <plasmid evidence="4 5">unnamed1</plasmid>
    </source>
</reference>
<dbReference type="KEGG" id="lit:FPZ52_13350"/>
<evidence type="ECO:0000256" key="1">
    <source>
        <dbReference type="ARBA" id="ARBA00022679"/>
    </source>
</evidence>
<proteinExistence type="predicted"/>
<dbReference type="PROSITE" id="PS00584">
    <property type="entry name" value="PFKB_KINASES_2"/>
    <property type="match status" value="1"/>
</dbReference>
<dbReference type="SUPFAM" id="SSF53613">
    <property type="entry name" value="Ribokinase-like"/>
    <property type="match status" value="1"/>
</dbReference>
<keyword evidence="4" id="KW-0614">Plasmid</keyword>
<dbReference type="RefSeq" id="WP_146366078.1">
    <property type="nucleotide sequence ID" value="NZ_CP042262.1"/>
</dbReference>
<dbReference type="PANTHER" id="PTHR10584:SF166">
    <property type="entry name" value="RIBOKINASE"/>
    <property type="match status" value="1"/>
</dbReference>
<organism evidence="4 5">
    <name type="scientific">Qingshengfaniella alkalisoli</name>
    <dbReference type="NCBI Taxonomy" id="2599296"/>
    <lineage>
        <taxon>Bacteria</taxon>
        <taxon>Pseudomonadati</taxon>
        <taxon>Pseudomonadota</taxon>
        <taxon>Alphaproteobacteria</taxon>
        <taxon>Rhodobacterales</taxon>
        <taxon>Paracoccaceae</taxon>
        <taxon>Qingshengfaniella</taxon>
    </lineage>
</organism>
<evidence type="ECO:0000313" key="4">
    <source>
        <dbReference type="EMBL" id="QDY70662.1"/>
    </source>
</evidence>
<dbReference type="GO" id="GO:0016301">
    <property type="term" value="F:kinase activity"/>
    <property type="evidence" value="ECO:0007669"/>
    <property type="project" value="UniProtKB-KW"/>
</dbReference>
<dbReference type="EMBL" id="CP042262">
    <property type="protein sequence ID" value="QDY70662.1"/>
    <property type="molecule type" value="Genomic_DNA"/>
</dbReference>